<evidence type="ECO:0000313" key="3">
    <source>
        <dbReference type="Proteomes" id="UP000223606"/>
    </source>
</evidence>
<evidence type="ECO:0000313" key="2">
    <source>
        <dbReference type="EMBL" id="SON57321.1"/>
    </source>
</evidence>
<sequence>MNGRTLAAALIMLVGAATTANAQTPTLLTQEGDWAAYGYTANGGKVCYIISQPKDLQPKGVNRDPVYMFVTNRPKENVRHEVSVITGYPYKEGSKTTIKIGSDTFVLFTKDDGAWVENAAEEARLIGSMKAGSDMVVTGTSRRGTVTTDTYSLKGVTATMNRIDSECK</sequence>
<dbReference type="EMBL" id="LT960614">
    <property type="protein sequence ID" value="SON57321.1"/>
    <property type="molecule type" value="Genomic_DNA"/>
</dbReference>
<protein>
    <submittedName>
        <fullName evidence="2">Uncharacterized protein</fullName>
    </submittedName>
</protein>
<feature type="signal peptide" evidence="1">
    <location>
        <begin position="1"/>
        <end position="22"/>
    </location>
</feature>
<dbReference type="InterPro" id="IPR038696">
    <property type="entry name" value="IalB_sf"/>
</dbReference>
<evidence type="ECO:0000256" key="1">
    <source>
        <dbReference type="SAM" id="SignalP"/>
    </source>
</evidence>
<organism evidence="2 3">
    <name type="scientific">Hartmannibacter diazotrophicus</name>
    <dbReference type="NCBI Taxonomy" id="1482074"/>
    <lineage>
        <taxon>Bacteria</taxon>
        <taxon>Pseudomonadati</taxon>
        <taxon>Pseudomonadota</taxon>
        <taxon>Alphaproteobacteria</taxon>
        <taxon>Hyphomicrobiales</taxon>
        <taxon>Pleomorphomonadaceae</taxon>
        <taxon>Hartmannibacter</taxon>
    </lineage>
</organism>
<dbReference type="KEGG" id="hdi:HDIA_3780"/>
<dbReference type="RefSeq" id="WP_245883971.1">
    <property type="nucleotide sequence ID" value="NZ_LT960614.1"/>
</dbReference>
<dbReference type="InterPro" id="IPR010642">
    <property type="entry name" value="Invasion_prot_B"/>
</dbReference>
<dbReference type="Gene3D" id="2.60.40.1880">
    <property type="entry name" value="Invasion associated locus B (IalB) protein"/>
    <property type="match status" value="1"/>
</dbReference>
<accession>A0A2C9DC74</accession>
<keyword evidence="3" id="KW-1185">Reference proteome</keyword>
<feature type="chain" id="PRO_5012587145" evidence="1">
    <location>
        <begin position="23"/>
        <end position="168"/>
    </location>
</feature>
<proteinExistence type="predicted"/>
<name>A0A2C9DC74_9HYPH</name>
<gene>
    <name evidence="2" type="ORF">HDIA_3780</name>
</gene>
<dbReference type="Pfam" id="PF06776">
    <property type="entry name" value="IalB"/>
    <property type="match status" value="1"/>
</dbReference>
<dbReference type="Proteomes" id="UP000223606">
    <property type="component" value="Chromosome 1"/>
</dbReference>
<dbReference type="AlphaFoldDB" id="A0A2C9DC74"/>
<reference evidence="3" key="1">
    <citation type="submission" date="2017-09" db="EMBL/GenBank/DDBJ databases">
        <title>Genome sequence of Nannocystis excedens DSM 71.</title>
        <authorList>
            <person name="Blom J."/>
        </authorList>
    </citation>
    <scope>NUCLEOTIDE SEQUENCE [LARGE SCALE GENOMIC DNA]</scope>
    <source>
        <strain evidence="3">type strain: E19</strain>
    </source>
</reference>
<keyword evidence="1" id="KW-0732">Signal</keyword>